<sequence length="64" mass="7229">AFNPDNEYHFKNRMKSCQRNWAEVFGEEANMFAVSPSNTYQKFGELGGVSAIQAKLNAEEIEIA</sequence>
<keyword evidence="2" id="KW-1185">Reference proteome</keyword>
<dbReference type="Proteomes" id="UP000261520">
    <property type="component" value="Unplaced"/>
</dbReference>
<accession>A0A3B4A5K6</accession>
<reference evidence="1" key="2">
    <citation type="submission" date="2025-09" db="UniProtKB">
        <authorList>
            <consortium name="Ensembl"/>
        </authorList>
    </citation>
    <scope>IDENTIFICATION</scope>
</reference>
<evidence type="ECO:0000313" key="1">
    <source>
        <dbReference type="Ensembl" id="ENSPMGP00000012010.1"/>
    </source>
</evidence>
<proteinExistence type="predicted"/>
<dbReference type="STRING" id="409849.ENSPMGP00000012010"/>
<name>A0A3B4A5K6_9GOBI</name>
<evidence type="ECO:0000313" key="2">
    <source>
        <dbReference type="Proteomes" id="UP000261520"/>
    </source>
</evidence>
<dbReference type="Ensembl" id="ENSPMGT00000012818.1">
    <property type="protein sequence ID" value="ENSPMGP00000012010.1"/>
    <property type="gene ID" value="ENSPMGG00000009940.1"/>
</dbReference>
<organism evidence="1 2">
    <name type="scientific">Periophthalmus magnuspinnatus</name>
    <dbReference type="NCBI Taxonomy" id="409849"/>
    <lineage>
        <taxon>Eukaryota</taxon>
        <taxon>Metazoa</taxon>
        <taxon>Chordata</taxon>
        <taxon>Craniata</taxon>
        <taxon>Vertebrata</taxon>
        <taxon>Euteleostomi</taxon>
        <taxon>Actinopterygii</taxon>
        <taxon>Neopterygii</taxon>
        <taxon>Teleostei</taxon>
        <taxon>Neoteleostei</taxon>
        <taxon>Acanthomorphata</taxon>
        <taxon>Gobiaria</taxon>
        <taxon>Gobiiformes</taxon>
        <taxon>Gobioidei</taxon>
        <taxon>Gobiidae</taxon>
        <taxon>Oxudercinae</taxon>
        <taxon>Periophthalmus</taxon>
    </lineage>
</organism>
<protein>
    <submittedName>
        <fullName evidence="1">Uncharacterized protein</fullName>
    </submittedName>
</protein>
<reference evidence="1" key="1">
    <citation type="submission" date="2025-08" db="UniProtKB">
        <authorList>
            <consortium name="Ensembl"/>
        </authorList>
    </citation>
    <scope>IDENTIFICATION</scope>
</reference>
<dbReference type="AlphaFoldDB" id="A0A3B4A5K6"/>